<accession>A0A2X3W677</accession>
<dbReference type="EMBL" id="LS483343">
    <property type="protein sequence ID" value="SQF39253.1"/>
    <property type="molecule type" value="Genomic_DNA"/>
</dbReference>
<feature type="domain" description="Mechanosensitive ion channel transmembrane helices 2/3" evidence="10">
    <location>
        <begin position="76"/>
        <end position="113"/>
    </location>
</feature>
<dbReference type="SUPFAM" id="SSF82689">
    <property type="entry name" value="Mechanosensitive channel protein MscS (YggB), C-terminal domain"/>
    <property type="match status" value="1"/>
</dbReference>
<dbReference type="SUPFAM" id="SSF82861">
    <property type="entry name" value="Mechanosensitive channel protein MscS (YggB), transmembrane region"/>
    <property type="match status" value="1"/>
</dbReference>
<evidence type="ECO:0000256" key="2">
    <source>
        <dbReference type="ARBA" id="ARBA00008017"/>
    </source>
</evidence>
<evidence type="ECO:0000256" key="6">
    <source>
        <dbReference type="ARBA" id="ARBA00023136"/>
    </source>
</evidence>
<dbReference type="InterPro" id="IPR049142">
    <property type="entry name" value="MS_channel_1st"/>
</dbReference>
<dbReference type="OrthoDB" id="9809206at2"/>
<evidence type="ECO:0000256" key="5">
    <source>
        <dbReference type="ARBA" id="ARBA00022989"/>
    </source>
</evidence>
<evidence type="ECO:0000313" key="12">
    <source>
        <dbReference type="Proteomes" id="UP000249495"/>
    </source>
</evidence>
<dbReference type="Gene3D" id="1.10.287.1260">
    <property type="match status" value="1"/>
</dbReference>
<dbReference type="InterPro" id="IPR011014">
    <property type="entry name" value="MscS_channel_TM-2"/>
</dbReference>
<dbReference type="Pfam" id="PF21088">
    <property type="entry name" value="MS_channel_1st"/>
    <property type="match status" value="1"/>
</dbReference>
<dbReference type="Pfam" id="PF00924">
    <property type="entry name" value="MS_channel_2nd"/>
    <property type="match status" value="1"/>
</dbReference>
<sequence>MTIVTTYLNKLNLDQIMLTVLEKTVSIILLLIFFVIFKRIAGFIFDRTVAKSFSLTKYNQGRQKTLIKLSHNIMDYSLYFLLAYWLLAILGLPVSSLLAGAGIAGVAIGLGAQGFLSDLVNGFFILFERQFDVGDSVRLNATTGSIAGTVSSVGIRTTQIRDFDGTLHFIPNRNITIVSNLSRGDMRAQIDIPIYADTNLDMLTEIIREVNEKYVSDYPEIVGVPTIWGARTSPSGQFIFRVDIFVQNGKQSQIYYTFYRLYQEALRENQIPLPTATIMPTPNKV</sequence>
<evidence type="ECO:0000256" key="8">
    <source>
        <dbReference type="SAM" id="Phobius"/>
    </source>
</evidence>
<dbReference type="KEGG" id="sfer:NCTC12278_00246"/>
<evidence type="ECO:0000256" key="3">
    <source>
        <dbReference type="ARBA" id="ARBA00022475"/>
    </source>
</evidence>
<dbReference type="FunFam" id="2.30.30.60:FF:000001">
    <property type="entry name" value="MscS Mechanosensitive ion channel"/>
    <property type="match status" value="1"/>
</dbReference>
<keyword evidence="4 8" id="KW-0812">Transmembrane</keyword>
<proteinExistence type="inferred from homology"/>
<dbReference type="GO" id="GO:0005886">
    <property type="term" value="C:plasma membrane"/>
    <property type="evidence" value="ECO:0007669"/>
    <property type="project" value="UniProtKB-SubCell"/>
</dbReference>
<keyword evidence="6 8" id="KW-0472">Membrane</keyword>
<feature type="transmembrane region" description="Helical" evidence="8">
    <location>
        <begin position="76"/>
        <end position="95"/>
    </location>
</feature>
<evidence type="ECO:0000256" key="7">
    <source>
        <dbReference type="ARBA" id="ARBA00059688"/>
    </source>
</evidence>
<comment type="function">
    <text evidence="7">May play a role in resistance to osmotic downshock.</text>
</comment>
<feature type="domain" description="Mechanosensitive ion channel MscS" evidence="9">
    <location>
        <begin position="116"/>
        <end position="183"/>
    </location>
</feature>
<feature type="transmembrane region" description="Helical" evidence="8">
    <location>
        <begin position="101"/>
        <end position="127"/>
    </location>
</feature>
<dbReference type="InterPro" id="IPR010920">
    <property type="entry name" value="LSM_dom_sf"/>
</dbReference>
<organism evidence="11 12">
    <name type="scientific">Streptococcus ferus</name>
    <dbReference type="NCBI Taxonomy" id="1345"/>
    <lineage>
        <taxon>Bacteria</taxon>
        <taxon>Bacillati</taxon>
        <taxon>Bacillota</taxon>
        <taxon>Bacilli</taxon>
        <taxon>Lactobacillales</taxon>
        <taxon>Streptococcaceae</taxon>
        <taxon>Streptococcus</taxon>
    </lineage>
</organism>
<evidence type="ECO:0000256" key="1">
    <source>
        <dbReference type="ARBA" id="ARBA00004651"/>
    </source>
</evidence>
<comment type="similarity">
    <text evidence="2">Belongs to the MscS (TC 1.A.23) family.</text>
</comment>
<dbReference type="STRING" id="1123303.GCA_000372425_01474"/>
<feature type="transmembrane region" description="Helical" evidence="8">
    <location>
        <begin position="16"/>
        <end position="37"/>
    </location>
</feature>
<keyword evidence="3" id="KW-1003">Cell membrane</keyword>
<dbReference type="Proteomes" id="UP000249495">
    <property type="component" value="Chromosome 1"/>
</dbReference>
<evidence type="ECO:0000313" key="11">
    <source>
        <dbReference type="EMBL" id="SQF39253.1"/>
    </source>
</evidence>
<dbReference type="AlphaFoldDB" id="A0A2X3W677"/>
<keyword evidence="12" id="KW-1185">Reference proteome</keyword>
<dbReference type="GO" id="GO:0008381">
    <property type="term" value="F:mechanosensitive monoatomic ion channel activity"/>
    <property type="evidence" value="ECO:0007669"/>
    <property type="project" value="InterPro"/>
</dbReference>
<dbReference type="InterPro" id="IPR006685">
    <property type="entry name" value="MscS_channel_2nd"/>
</dbReference>
<protein>
    <submittedName>
        <fullName evidence="11">Mechanosensitive ion channel protein</fullName>
    </submittedName>
</protein>
<dbReference type="InterPro" id="IPR011066">
    <property type="entry name" value="MscS_channel_C_sf"/>
</dbReference>
<evidence type="ECO:0000256" key="4">
    <source>
        <dbReference type="ARBA" id="ARBA00022692"/>
    </source>
</evidence>
<evidence type="ECO:0000259" key="10">
    <source>
        <dbReference type="Pfam" id="PF21088"/>
    </source>
</evidence>
<dbReference type="SUPFAM" id="SSF50182">
    <property type="entry name" value="Sm-like ribonucleoproteins"/>
    <property type="match status" value="1"/>
</dbReference>
<name>A0A2X3W677_9STRE</name>
<gene>
    <name evidence="11" type="primary">ynaI</name>
    <name evidence="11" type="ORF">NCTC12278_00246</name>
</gene>
<dbReference type="PANTHER" id="PTHR30460">
    <property type="entry name" value="MODERATE CONDUCTANCE MECHANOSENSITIVE CHANNEL YBIO"/>
    <property type="match status" value="1"/>
</dbReference>
<reference evidence="11 12" key="1">
    <citation type="submission" date="2018-06" db="EMBL/GenBank/DDBJ databases">
        <authorList>
            <consortium name="Pathogen Informatics"/>
            <person name="Doyle S."/>
        </authorList>
    </citation>
    <scope>NUCLEOTIDE SEQUENCE [LARGE SCALE GENOMIC DNA]</scope>
    <source>
        <strain evidence="11 12">NCTC12278</strain>
    </source>
</reference>
<dbReference type="Gene3D" id="3.30.70.100">
    <property type="match status" value="1"/>
</dbReference>
<dbReference type="InterPro" id="IPR023408">
    <property type="entry name" value="MscS_beta-dom_sf"/>
</dbReference>
<keyword evidence="5 8" id="KW-1133">Transmembrane helix</keyword>
<comment type="subcellular location">
    <subcellularLocation>
        <location evidence="1">Cell membrane</location>
        <topology evidence="1">Multi-pass membrane protein</topology>
    </subcellularLocation>
</comment>
<dbReference type="PANTHER" id="PTHR30460:SF0">
    <property type="entry name" value="MODERATE CONDUCTANCE MECHANOSENSITIVE CHANNEL YBIO"/>
    <property type="match status" value="1"/>
</dbReference>
<dbReference type="InterPro" id="IPR045276">
    <property type="entry name" value="YbiO_bact"/>
</dbReference>
<evidence type="ECO:0000259" key="9">
    <source>
        <dbReference type="Pfam" id="PF00924"/>
    </source>
</evidence>
<dbReference type="Gene3D" id="2.30.30.60">
    <property type="match status" value="1"/>
</dbReference>